<feature type="region of interest" description="Disordered" evidence="1">
    <location>
        <begin position="1"/>
        <end position="23"/>
    </location>
</feature>
<proteinExistence type="predicted"/>
<evidence type="ECO:0000256" key="1">
    <source>
        <dbReference type="SAM" id="MobiDB-lite"/>
    </source>
</evidence>
<sequence>MFTTKDLHGRAGGRGGAAWHGESRGDTTWVNSLGSAARLARHEGAALPPLLGETESCAASPRVFPSVTFNTDDTNTLSGTWLALSTGRYRFLMRSGGSGWAAGLESGTCFATRARRRHQRLGSGLPMSVLLYKFFNSDGRKRFVQQSVQKKFNVTAGCS</sequence>
<evidence type="ECO:0000313" key="3">
    <source>
        <dbReference type="Proteomes" id="UP000324222"/>
    </source>
</evidence>
<dbReference type="AlphaFoldDB" id="A0A5B7IXT2"/>
<reference evidence="2 3" key="1">
    <citation type="submission" date="2019-05" db="EMBL/GenBank/DDBJ databases">
        <title>Another draft genome of Portunus trituberculatus and its Hox gene families provides insights of decapod evolution.</title>
        <authorList>
            <person name="Jeong J.-H."/>
            <person name="Song I."/>
            <person name="Kim S."/>
            <person name="Choi T."/>
            <person name="Kim D."/>
            <person name="Ryu S."/>
            <person name="Kim W."/>
        </authorList>
    </citation>
    <scope>NUCLEOTIDE SEQUENCE [LARGE SCALE GENOMIC DNA]</scope>
    <source>
        <tissue evidence="2">Muscle</tissue>
    </source>
</reference>
<comment type="caution">
    <text evidence="2">The sequence shown here is derived from an EMBL/GenBank/DDBJ whole genome shotgun (WGS) entry which is preliminary data.</text>
</comment>
<organism evidence="2 3">
    <name type="scientific">Portunus trituberculatus</name>
    <name type="common">Swimming crab</name>
    <name type="synonym">Neptunus trituberculatus</name>
    <dbReference type="NCBI Taxonomy" id="210409"/>
    <lineage>
        <taxon>Eukaryota</taxon>
        <taxon>Metazoa</taxon>
        <taxon>Ecdysozoa</taxon>
        <taxon>Arthropoda</taxon>
        <taxon>Crustacea</taxon>
        <taxon>Multicrustacea</taxon>
        <taxon>Malacostraca</taxon>
        <taxon>Eumalacostraca</taxon>
        <taxon>Eucarida</taxon>
        <taxon>Decapoda</taxon>
        <taxon>Pleocyemata</taxon>
        <taxon>Brachyura</taxon>
        <taxon>Eubrachyura</taxon>
        <taxon>Portunoidea</taxon>
        <taxon>Portunidae</taxon>
        <taxon>Portuninae</taxon>
        <taxon>Portunus</taxon>
    </lineage>
</organism>
<dbReference type="EMBL" id="VSRR010073332">
    <property type="protein sequence ID" value="MPC87033.1"/>
    <property type="molecule type" value="Genomic_DNA"/>
</dbReference>
<keyword evidence="3" id="KW-1185">Reference proteome</keyword>
<name>A0A5B7IXT2_PORTR</name>
<dbReference type="Proteomes" id="UP000324222">
    <property type="component" value="Unassembled WGS sequence"/>
</dbReference>
<gene>
    <name evidence="2" type="ORF">E2C01_081882</name>
</gene>
<protein>
    <submittedName>
        <fullName evidence="2">Uncharacterized protein</fullName>
    </submittedName>
</protein>
<accession>A0A5B7IXT2</accession>
<evidence type="ECO:0000313" key="2">
    <source>
        <dbReference type="EMBL" id="MPC87033.1"/>
    </source>
</evidence>